<evidence type="ECO:0000313" key="3">
    <source>
        <dbReference type="Proteomes" id="UP000075260"/>
    </source>
</evidence>
<accession>A0A150QR36</accession>
<dbReference type="AlphaFoldDB" id="A0A150QR36"/>
<dbReference type="RefSeq" id="WP_061607644.1">
    <property type="nucleotide sequence ID" value="NZ_JEMA01000400.1"/>
</dbReference>
<organism evidence="2 3">
    <name type="scientific">Sorangium cellulosum</name>
    <name type="common">Polyangium cellulosum</name>
    <dbReference type="NCBI Taxonomy" id="56"/>
    <lineage>
        <taxon>Bacteria</taxon>
        <taxon>Pseudomonadati</taxon>
        <taxon>Myxococcota</taxon>
        <taxon>Polyangia</taxon>
        <taxon>Polyangiales</taxon>
        <taxon>Polyangiaceae</taxon>
        <taxon>Sorangium</taxon>
    </lineage>
</organism>
<evidence type="ECO:0000256" key="1">
    <source>
        <dbReference type="SAM" id="MobiDB-lite"/>
    </source>
</evidence>
<comment type="caution">
    <text evidence="2">The sequence shown here is derived from an EMBL/GenBank/DDBJ whole genome shotgun (WGS) entry which is preliminary data.</text>
</comment>
<name>A0A150QR36_SORCE</name>
<dbReference type="EMBL" id="JEMA01000400">
    <property type="protein sequence ID" value="KYF70419.1"/>
    <property type="molecule type" value="Genomic_DNA"/>
</dbReference>
<reference evidence="2 3" key="1">
    <citation type="submission" date="2014-02" db="EMBL/GenBank/DDBJ databases">
        <title>The small core and large imbalanced accessory genome model reveals a collaborative survival strategy of Sorangium cellulosum strains in nature.</title>
        <authorList>
            <person name="Han K."/>
            <person name="Peng R."/>
            <person name="Blom J."/>
            <person name="Li Y.-Z."/>
        </authorList>
    </citation>
    <scope>NUCLEOTIDE SEQUENCE [LARGE SCALE GENOMIC DNA]</scope>
    <source>
        <strain evidence="2 3">So0008-312</strain>
    </source>
</reference>
<feature type="compositionally biased region" description="Low complexity" evidence="1">
    <location>
        <begin position="25"/>
        <end position="36"/>
    </location>
</feature>
<gene>
    <name evidence="2" type="ORF">BE15_16135</name>
</gene>
<protein>
    <submittedName>
        <fullName evidence="2">Uncharacterized protein</fullName>
    </submittedName>
</protein>
<feature type="region of interest" description="Disordered" evidence="1">
    <location>
        <begin position="1"/>
        <end position="95"/>
    </location>
</feature>
<dbReference type="Proteomes" id="UP000075260">
    <property type="component" value="Unassembled WGS sequence"/>
</dbReference>
<feature type="compositionally biased region" description="Low complexity" evidence="1">
    <location>
        <begin position="61"/>
        <end position="81"/>
    </location>
</feature>
<sequence length="95" mass="9647">MSDESPSDASSSSVAQNVLDLQLDPSSPGVSSVVSPNTHTELSPHRALYPPSRPRITGSNASGPRSRAARTAASGASAPHPAHGRATPAALIVLR</sequence>
<evidence type="ECO:0000313" key="2">
    <source>
        <dbReference type="EMBL" id="KYF70419.1"/>
    </source>
</evidence>
<proteinExistence type="predicted"/>